<reference evidence="1" key="2">
    <citation type="submission" date="2020-11" db="EMBL/GenBank/DDBJ databases">
        <authorList>
            <person name="McCartney M.A."/>
            <person name="Auch B."/>
            <person name="Kono T."/>
            <person name="Mallez S."/>
            <person name="Becker A."/>
            <person name="Gohl D.M."/>
            <person name="Silverstein K.A.T."/>
            <person name="Koren S."/>
            <person name="Bechman K.B."/>
            <person name="Herman A."/>
            <person name="Abrahante J.E."/>
            <person name="Garbe J."/>
        </authorList>
    </citation>
    <scope>NUCLEOTIDE SEQUENCE</scope>
    <source>
        <strain evidence="1">Duluth1</strain>
        <tissue evidence="1">Whole animal</tissue>
    </source>
</reference>
<keyword evidence="2" id="KW-1185">Reference proteome</keyword>
<gene>
    <name evidence="1" type="ORF">DPMN_099603</name>
</gene>
<sequence length="65" mass="7509">MNNHQSVKAEVDAREENFTICVNLGKDLLDRKHYRSDEVREHAYTCAHPNTGSYKHICLIAKKLP</sequence>
<reference evidence="1" key="1">
    <citation type="journal article" date="2019" name="bioRxiv">
        <title>The Genome of the Zebra Mussel, Dreissena polymorpha: A Resource for Invasive Species Research.</title>
        <authorList>
            <person name="McCartney M.A."/>
            <person name="Auch B."/>
            <person name="Kono T."/>
            <person name="Mallez S."/>
            <person name="Zhang Y."/>
            <person name="Obille A."/>
            <person name="Becker A."/>
            <person name="Abrahante J.E."/>
            <person name="Garbe J."/>
            <person name="Badalamenti J.P."/>
            <person name="Herman A."/>
            <person name="Mangelson H."/>
            <person name="Liachko I."/>
            <person name="Sullivan S."/>
            <person name="Sone E.D."/>
            <person name="Koren S."/>
            <person name="Silverstein K.A.T."/>
            <person name="Beckman K.B."/>
            <person name="Gohl D.M."/>
        </authorList>
    </citation>
    <scope>NUCLEOTIDE SEQUENCE</scope>
    <source>
        <strain evidence="1">Duluth1</strain>
        <tissue evidence="1">Whole animal</tissue>
    </source>
</reference>
<name>A0A9D4LHK4_DREPO</name>
<proteinExistence type="predicted"/>
<dbReference type="SUPFAM" id="SSF46966">
    <property type="entry name" value="Spectrin repeat"/>
    <property type="match status" value="1"/>
</dbReference>
<dbReference type="AlphaFoldDB" id="A0A9D4LHK4"/>
<dbReference type="EMBL" id="JAIWYP010000003">
    <property type="protein sequence ID" value="KAH3857006.1"/>
    <property type="molecule type" value="Genomic_DNA"/>
</dbReference>
<accession>A0A9D4LHK4</accession>
<comment type="caution">
    <text evidence="1">The sequence shown here is derived from an EMBL/GenBank/DDBJ whole genome shotgun (WGS) entry which is preliminary data.</text>
</comment>
<protein>
    <submittedName>
        <fullName evidence="1">Uncharacterized protein</fullName>
    </submittedName>
</protein>
<evidence type="ECO:0000313" key="2">
    <source>
        <dbReference type="Proteomes" id="UP000828390"/>
    </source>
</evidence>
<evidence type="ECO:0000313" key="1">
    <source>
        <dbReference type="EMBL" id="KAH3857006.1"/>
    </source>
</evidence>
<organism evidence="1 2">
    <name type="scientific">Dreissena polymorpha</name>
    <name type="common">Zebra mussel</name>
    <name type="synonym">Mytilus polymorpha</name>
    <dbReference type="NCBI Taxonomy" id="45954"/>
    <lineage>
        <taxon>Eukaryota</taxon>
        <taxon>Metazoa</taxon>
        <taxon>Spiralia</taxon>
        <taxon>Lophotrochozoa</taxon>
        <taxon>Mollusca</taxon>
        <taxon>Bivalvia</taxon>
        <taxon>Autobranchia</taxon>
        <taxon>Heteroconchia</taxon>
        <taxon>Euheterodonta</taxon>
        <taxon>Imparidentia</taxon>
        <taxon>Neoheterodontei</taxon>
        <taxon>Myida</taxon>
        <taxon>Dreissenoidea</taxon>
        <taxon>Dreissenidae</taxon>
        <taxon>Dreissena</taxon>
    </lineage>
</organism>
<dbReference type="Proteomes" id="UP000828390">
    <property type="component" value="Unassembled WGS sequence"/>
</dbReference>
<dbReference type="Gene3D" id="1.20.58.60">
    <property type="match status" value="1"/>
</dbReference>